<evidence type="ECO:0000256" key="1">
    <source>
        <dbReference type="SAM" id="MobiDB-lite"/>
    </source>
</evidence>
<feature type="transmembrane region" description="Helical" evidence="2">
    <location>
        <begin position="600"/>
        <end position="620"/>
    </location>
</feature>
<gene>
    <name evidence="3" type="ORF">I7412_25730</name>
</gene>
<feature type="transmembrane region" description="Helical" evidence="2">
    <location>
        <begin position="423"/>
        <end position="446"/>
    </location>
</feature>
<feature type="transmembrane region" description="Helical" evidence="2">
    <location>
        <begin position="653"/>
        <end position="672"/>
    </location>
</feature>
<dbReference type="EMBL" id="JAEACQ010000251">
    <property type="protein sequence ID" value="MBL7630499.1"/>
    <property type="molecule type" value="Genomic_DNA"/>
</dbReference>
<protein>
    <submittedName>
        <fullName evidence="3">Uncharacterized protein</fullName>
    </submittedName>
</protein>
<proteinExistence type="predicted"/>
<feature type="transmembrane region" description="Helical" evidence="2">
    <location>
        <begin position="268"/>
        <end position="286"/>
    </location>
</feature>
<feature type="transmembrane region" description="Helical" evidence="2">
    <location>
        <begin position="368"/>
        <end position="388"/>
    </location>
</feature>
<feature type="transmembrane region" description="Helical" evidence="2">
    <location>
        <begin position="688"/>
        <end position="709"/>
    </location>
</feature>
<accession>A0A937RKG1</accession>
<dbReference type="RefSeq" id="WP_203010276.1">
    <property type="nucleotide sequence ID" value="NZ_JADWYU010000140.1"/>
</dbReference>
<keyword evidence="2" id="KW-0812">Transmembrane</keyword>
<reference evidence="3" key="1">
    <citation type="submission" date="2020-12" db="EMBL/GenBank/DDBJ databases">
        <title>Genomic characterization of non-nitrogen-fixing Frankia strains.</title>
        <authorList>
            <person name="Carlos-Shanley C."/>
            <person name="Guerra T."/>
            <person name="Hahn D."/>
        </authorList>
    </citation>
    <scope>NUCLEOTIDE SEQUENCE</scope>
    <source>
        <strain evidence="3">CN6</strain>
    </source>
</reference>
<dbReference type="AlphaFoldDB" id="A0A937RKG1"/>
<feature type="region of interest" description="Disordered" evidence="1">
    <location>
        <begin position="1"/>
        <end position="193"/>
    </location>
</feature>
<organism evidence="3 4">
    <name type="scientific">Frankia nepalensis</name>
    <dbReference type="NCBI Taxonomy" id="1836974"/>
    <lineage>
        <taxon>Bacteria</taxon>
        <taxon>Bacillati</taxon>
        <taxon>Actinomycetota</taxon>
        <taxon>Actinomycetes</taxon>
        <taxon>Frankiales</taxon>
        <taxon>Frankiaceae</taxon>
        <taxon>Frankia</taxon>
    </lineage>
</organism>
<feature type="compositionally biased region" description="Low complexity" evidence="1">
    <location>
        <begin position="78"/>
        <end position="91"/>
    </location>
</feature>
<keyword evidence="2" id="KW-0472">Membrane</keyword>
<evidence type="ECO:0000256" key="2">
    <source>
        <dbReference type="SAM" id="Phobius"/>
    </source>
</evidence>
<sequence length="858" mass="89970">MSRPIEPEERGASGTRHRSEDEPSAVGHLDVEHTAVIDRAGPARRSSAPGPPVPEPAAGHGGGSWFQPPDRPDRDVTGRAPAAGPRRVPATEPADATELIPRTGPAARAGQQERPGRADRAQPTTAGDPRARGHDRAQPSVRRPGPPDWPGRPDRRAAQAGADQTQRLAWPARTDRAADAGRPPADAASGVEAGAGVQASAVVEADPAAGAGAALTDGRPARPVDSRRATARWLPLVLGLVLWGVGLASTDVDRLGDYGLLTVLPPAWYGGVGLVLVGAVLALGAPHASSRQLAAYGVTLVIVLFATIPAFSEAPPYAYLYKHVGVTRYIALHGTVDPSVDIYHRWPGFFAAAASFGALGGEDNPVAYAAWAEPFFALLLLLLVYALARALVGGRRVPWLAAYLFTAANWIGQTYFAPQAVGISLGLALYVVMIGQLTSPPSAGLVRLLERVGGRRGGVPPPAGGRLLGERAGERADGGMGGGVDEDGDGGVMMPGWPRAASVLVCLLCYAAVVGTHQLSPYLILLAVGVLTALGMVRPRWLLLALAAIAAAYLVPNASFVNEHFGLLSGLDPLANATDNGEVSDAGAVKSGARLLYARAGLLLVVLTFLAAFGASLVNLRRGRLRAAVIPVAVMAASSLIFFGQTYGGEGRLRVYLFSLPWGAIALASVLLPERGLASAVVKARHKLTAGVVLAVTAALWMCAFYIPYATGRLTRDEVAAAEWLYDNADPRLQIIVGDSDFPSNLSPGYPPFTSWFPVPFSLLEDSEYRRNSLYKGQQTEVAGIVELIKELGGDGYVVFSRSMRTYADLTGLVRPGTMARIEAGVAADPRFEPIYENPNATIYLFRGGSRGTATGAG</sequence>
<feature type="transmembrane region" description="Helical" evidence="2">
    <location>
        <begin position="627"/>
        <end position="647"/>
    </location>
</feature>
<evidence type="ECO:0000313" key="4">
    <source>
        <dbReference type="Proteomes" id="UP000604475"/>
    </source>
</evidence>
<name>A0A937RKG1_9ACTN</name>
<feature type="transmembrane region" description="Helical" evidence="2">
    <location>
        <begin position="229"/>
        <end position="248"/>
    </location>
</feature>
<feature type="transmembrane region" description="Helical" evidence="2">
    <location>
        <begin position="542"/>
        <end position="561"/>
    </location>
</feature>
<feature type="transmembrane region" description="Helical" evidence="2">
    <location>
        <begin position="496"/>
        <end position="513"/>
    </location>
</feature>
<feature type="compositionally biased region" description="Basic and acidic residues" evidence="1">
    <location>
        <begin position="1"/>
        <end position="21"/>
    </location>
</feature>
<dbReference type="Proteomes" id="UP000604475">
    <property type="component" value="Unassembled WGS sequence"/>
</dbReference>
<evidence type="ECO:0000313" key="3">
    <source>
        <dbReference type="EMBL" id="MBL7630499.1"/>
    </source>
</evidence>
<feature type="transmembrane region" description="Helical" evidence="2">
    <location>
        <begin position="293"/>
        <end position="312"/>
    </location>
</feature>
<keyword evidence="4" id="KW-1185">Reference proteome</keyword>
<comment type="caution">
    <text evidence="3">The sequence shown here is derived from an EMBL/GenBank/DDBJ whole genome shotgun (WGS) entry which is preliminary data.</text>
</comment>
<keyword evidence="2" id="KW-1133">Transmembrane helix</keyword>